<evidence type="ECO:0000256" key="1">
    <source>
        <dbReference type="RuleBase" id="RU363048"/>
    </source>
</evidence>
<dbReference type="PANTHER" id="PTHR11093">
    <property type="entry name" value="RUVB-RELATED REPTIN AND PONTIN"/>
    <property type="match status" value="1"/>
</dbReference>
<name>A0A6A2XG21_HIBSY</name>
<dbReference type="GO" id="GO:0016787">
    <property type="term" value="F:hydrolase activity"/>
    <property type="evidence" value="ECO:0007669"/>
    <property type="project" value="UniProtKB-KW"/>
</dbReference>
<keyword evidence="1" id="KW-0539">Nucleus</keyword>
<keyword evidence="1" id="KW-0347">Helicase</keyword>
<sequence length="285" mass="32192">MGIAKSLGFETPFSMLSDSEIFSLEMSKTEALMQVFRKSIGVRIKEEIEMIKGEVVEIQIDRPTVSGDTVATNRGVPSIHGTNYKSSHGIPIDLLDQQHVNLVNNYDLPVKHDNRMEPGCEVYLLRIGRAGHFCRKGAVFNLLCEFCFLLNVLPHQKFASIQVERREASALPIQVERREASVLPIQIERKEALALPIQIERKEASALPIQVERREASAVPIQIERKEASALPIQIEWKEASTILIQVFIFFIKKKSRGNVRLLSKRRKGRVGGMLDGYQRSVTCV</sequence>
<evidence type="ECO:0000259" key="2">
    <source>
        <dbReference type="Pfam" id="PF06068"/>
    </source>
</evidence>
<dbReference type="Proteomes" id="UP000436088">
    <property type="component" value="Unassembled WGS sequence"/>
</dbReference>
<keyword evidence="1" id="KW-0067">ATP-binding</keyword>
<dbReference type="InterPro" id="IPR010339">
    <property type="entry name" value="TIP49_P-loop"/>
</dbReference>
<dbReference type="EC" id="3.6.4.12" evidence="1"/>
<keyword evidence="4" id="KW-1185">Reference proteome</keyword>
<keyword evidence="1" id="KW-0805">Transcription regulation</keyword>
<feature type="domain" description="TIP49 P-loop" evidence="2">
    <location>
        <begin position="70"/>
        <end position="100"/>
    </location>
</feature>
<dbReference type="Pfam" id="PF06068">
    <property type="entry name" value="TIP49"/>
    <property type="match status" value="2"/>
</dbReference>
<dbReference type="Gene3D" id="2.40.50.360">
    <property type="entry name" value="RuvB-like helicase, domain II"/>
    <property type="match status" value="1"/>
</dbReference>
<reference evidence="3" key="1">
    <citation type="submission" date="2019-09" db="EMBL/GenBank/DDBJ databases">
        <title>Draft genome information of white flower Hibiscus syriacus.</title>
        <authorList>
            <person name="Kim Y.-M."/>
        </authorList>
    </citation>
    <scope>NUCLEOTIDE SEQUENCE [LARGE SCALE GENOMIC DNA]</scope>
    <source>
        <strain evidence="3">YM2019G1</strain>
    </source>
</reference>
<keyword evidence="1" id="KW-0804">Transcription</keyword>
<dbReference type="EMBL" id="VEPZ02001414">
    <property type="protein sequence ID" value="KAE8674693.1"/>
    <property type="molecule type" value="Genomic_DNA"/>
</dbReference>
<gene>
    <name evidence="3" type="ORF">F3Y22_tig00111723pilonHSYRG00072</name>
</gene>
<proteinExistence type="inferred from homology"/>
<dbReference type="GO" id="GO:0005524">
    <property type="term" value="F:ATP binding"/>
    <property type="evidence" value="ECO:0007669"/>
    <property type="project" value="UniProtKB-KW"/>
</dbReference>
<keyword evidence="1" id="KW-0378">Hydrolase</keyword>
<organism evidence="3 4">
    <name type="scientific">Hibiscus syriacus</name>
    <name type="common">Rose of Sharon</name>
    <dbReference type="NCBI Taxonomy" id="106335"/>
    <lineage>
        <taxon>Eukaryota</taxon>
        <taxon>Viridiplantae</taxon>
        <taxon>Streptophyta</taxon>
        <taxon>Embryophyta</taxon>
        <taxon>Tracheophyta</taxon>
        <taxon>Spermatophyta</taxon>
        <taxon>Magnoliopsida</taxon>
        <taxon>eudicotyledons</taxon>
        <taxon>Gunneridae</taxon>
        <taxon>Pentapetalae</taxon>
        <taxon>rosids</taxon>
        <taxon>malvids</taxon>
        <taxon>Malvales</taxon>
        <taxon>Malvaceae</taxon>
        <taxon>Malvoideae</taxon>
        <taxon>Hibiscus</taxon>
    </lineage>
</organism>
<feature type="domain" description="TIP49 P-loop" evidence="2">
    <location>
        <begin position="1"/>
        <end position="61"/>
    </location>
</feature>
<evidence type="ECO:0000313" key="3">
    <source>
        <dbReference type="EMBL" id="KAE8674693.1"/>
    </source>
</evidence>
<dbReference type="InterPro" id="IPR042487">
    <property type="entry name" value="RuvBL1/2_DNA/RNA_bd_dom"/>
</dbReference>
<comment type="similarity">
    <text evidence="1">Belongs to the RuvB family.</text>
</comment>
<accession>A0A6A2XG21</accession>
<protein>
    <recommendedName>
        <fullName evidence="1">RuvB-like helicase</fullName>
        <ecNumber evidence="1">3.6.4.12</ecNumber>
    </recommendedName>
</protein>
<comment type="catalytic activity">
    <reaction evidence="1">
        <text>ATP + H2O = ADP + phosphate + H(+)</text>
        <dbReference type="Rhea" id="RHEA:13065"/>
        <dbReference type="ChEBI" id="CHEBI:15377"/>
        <dbReference type="ChEBI" id="CHEBI:15378"/>
        <dbReference type="ChEBI" id="CHEBI:30616"/>
        <dbReference type="ChEBI" id="CHEBI:43474"/>
        <dbReference type="ChEBI" id="CHEBI:456216"/>
        <dbReference type="EC" id="3.6.4.12"/>
    </reaction>
</comment>
<dbReference type="Gene3D" id="3.40.50.300">
    <property type="entry name" value="P-loop containing nucleotide triphosphate hydrolases"/>
    <property type="match status" value="2"/>
</dbReference>
<keyword evidence="1" id="KW-0547">Nucleotide-binding</keyword>
<dbReference type="AlphaFoldDB" id="A0A6A2XG21"/>
<dbReference type="InterPro" id="IPR027417">
    <property type="entry name" value="P-loop_NTPase"/>
</dbReference>
<comment type="caution">
    <text evidence="3">The sequence shown here is derived from an EMBL/GenBank/DDBJ whole genome shotgun (WGS) entry which is preliminary data.</text>
</comment>
<evidence type="ECO:0000313" key="4">
    <source>
        <dbReference type="Proteomes" id="UP000436088"/>
    </source>
</evidence>
<dbReference type="GO" id="GO:0003678">
    <property type="term" value="F:DNA helicase activity"/>
    <property type="evidence" value="ECO:0007669"/>
    <property type="project" value="UniProtKB-EC"/>
</dbReference>
<dbReference type="InterPro" id="IPR027238">
    <property type="entry name" value="RuvB-like"/>
</dbReference>